<feature type="transmembrane region" description="Helical" evidence="1">
    <location>
        <begin position="313"/>
        <end position="334"/>
    </location>
</feature>
<keyword evidence="1" id="KW-1133">Transmembrane helix</keyword>
<protein>
    <submittedName>
        <fullName evidence="4">Peptidoglycan/LPS O-acetylase OafA/YrhL</fullName>
    </submittedName>
</protein>
<dbReference type="InterPro" id="IPR043968">
    <property type="entry name" value="SGNH"/>
</dbReference>
<feature type="transmembrane region" description="Helical" evidence="1">
    <location>
        <begin position="232"/>
        <end position="250"/>
    </location>
</feature>
<feature type="domain" description="Acyltransferase 3" evidence="2">
    <location>
        <begin position="33"/>
        <end position="368"/>
    </location>
</feature>
<proteinExistence type="predicted"/>
<dbReference type="GO" id="GO:0016747">
    <property type="term" value="F:acyltransferase activity, transferring groups other than amino-acyl groups"/>
    <property type="evidence" value="ECO:0007669"/>
    <property type="project" value="InterPro"/>
</dbReference>
<dbReference type="GO" id="GO:0009103">
    <property type="term" value="P:lipopolysaccharide biosynthetic process"/>
    <property type="evidence" value="ECO:0007669"/>
    <property type="project" value="TreeGrafter"/>
</dbReference>
<dbReference type="AlphaFoldDB" id="A0A839FRK0"/>
<keyword evidence="1" id="KW-0812">Transmembrane</keyword>
<feature type="transmembrane region" description="Helical" evidence="1">
    <location>
        <begin position="63"/>
        <end position="80"/>
    </location>
</feature>
<accession>A0A839FRK0</accession>
<evidence type="ECO:0000313" key="5">
    <source>
        <dbReference type="Proteomes" id="UP000546252"/>
    </source>
</evidence>
<sequence>MGATTYLPRRAAPQPVTNDENLTRNLPERRFRAELHGVRGLAILGVVLFHLFGAGRISGGIDIFLAISGFLFTGMLLREAAVSGGPIDVLRYLARLARRLLPAAALVISVTLAVGLFLFPSTRHEQLWAEARASFLYFENIELINSQLAYGAAGPDTSPFQHFWSLSVQGQFYLVWPVVAVVSVLLARRLRRPAAHVMTPLVMLIIAASFVFTLYMQTLDQDQAYLMTRTRFWELAFGGLLALVASSIALPRQLRLLAGWLGVLLIVLCGFVLDGAAQFPGPWALWPLAGLTLVMLSANGTDHRDSKGSAAAFLSNGFFAWIGNVAYGLYLWHWPLLIFYLEVREREAIGVRGAAAVFAVSLALAWTTHRWVEQPVSRTSLLARTQLAWTAGLLTAAGLVSSIVLSQLAPQIPEGYAMSGVDRDPYPGARALEDGESSEDGVHVLPEPAELSSSVPMHLAWGCEQTFRDEPGSDEVLICEDPDPPADPEATIVVTGGSHSGHWYNALALIADEQNWELLVVNKSGCRLRETDDSENDYCGQWNEKLPTVIAERQPDLVISTGTALYRSGSSEEITAGAEDRWQEIVQTGSDLLLIRGTARPDEDVPECLADGGSASECGPDFSIYAENDPLEGVTRNDSIYSIDMTEYVCPGGSCPAVIGNVAVYSDSSHLSAHYVETLAPYLDREMRSELPHLYR</sequence>
<dbReference type="Proteomes" id="UP000546252">
    <property type="component" value="Unassembled WGS sequence"/>
</dbReference>
<evidence type="ECO:0000259" key="2">
    <source>
        <dbReference type="Pfam" id="PF01757"/>
    </source>
</evidence>
<dbReference type="InterPro" id="IPR050879">
    <property type="entry name" value="Acyltransferase_3"/>
</dbReference>
<feature type="domain" description="SGNH" evidence="3">
    <location>
        <begin position="484"/>
        <end position="684"/>
    </location>
</feature>
<dbReference type="EMBL" id="JACJIH010000001">
    <property type="protein sequence ID" value="MBA8920553.1"/>
    <property type="molecule type" value="Genomic_DNA"/>
</dbReference>
<dbReference type="PANTHER" id="PTHR23028">
    <property type="entry name" value="ACETYLTRANSFERASE"/>
    <property type="match status" value="1"/>
</dbReference>
<feature type="transmembrane region" description="Helical" evidence="1">
    <location>
        <begin position="257"/>
        <end position="277"/>
    </location>
</feature>
<dbReference type="Pfam" id="PF19040">
    <property type="entry name" value="SGNH"/>
    <property type="match status" value="1"/>
</dbReference>
<dbReference type="InterPro" id="IPR002656">
    <property type="entry name" value="Acyl_transf_3_dom"/>
</dbReference>
<feature type="transmembrane region" description="Helical" evidence="1">
    <location>
        <begin position="170"/>
        <end position="187"/>
    </location>
</feature>
<organism evidence="4 5">
    <name type="scientific">Nesterenkonia jeotgali</name>
    <dbReference type="NCBI Taxonomy" id="317018"/>
    <lineage>
        <taxon>Bacteria</taxon>
        <taxon>Bacillati</taxon>
        <taxon>Actinomycetota</taxon>
        <taxon>Actinomycetes</taxon>
        <taxon>Micrococcales</taxon>
        <taxon>Micrococcaceae</taxon>
        <taxon>Nesterenkonia</taxon>
    </lineage>
</organism>
<gene>
    <name evidence="4" type="ORF">HNR24_000486</name>
</gene>
<feature type="transmembrane region" description="Helical" evidence="1">
    <location>
        <begin position="100"/>
        <end position="119"/>
    </location>
</feature>
<comment type="caution">
    <text evidence="4">The sequence shown here is derived from an EMBL/GenBank/DDBJ whole genome shotgun (WGS) entry which is preliminary data.</text>
</comment>
<name>A0A839FRK0_9MICC</name>
<evidence type="ECO:0000313" key="4">
    <source>
        <dbReference type="EMBL" id="MBA8920553.1"/>
    </source>
</evidence>
<feature type="transmembrane region" description="Helical" evidence="1">
    <location>
        <begin position="283"/>
        <end position="301"/>
    </location>
</feature>
<dbReference type="PANTHER" id="PTHR23028:SF53">
    <property type="entry name" value="ACYL_TRANSF_3 DOMAIN-CONTAINING PROTEIN"/>
    <property type="match status" value="1"/>
</dbReference>
<feature type="transmembrane region" description="Helical" evidence="1">
    <location>
        <begin position="349"/>
        <end position="366"/>
    </location>
</feature>
<feature type="transmembrane region" description="Helical" evidence="1">
    <location>
        <begin position="387"/>
        <end position="409"/>
    </location>
</feature>
<dbReference type="GO" id="GO:0016020">
    <property type="term" value="C:membrane"/>
    <property type="evidence" value="ECO:0007669"/>
    <property type="project" value="TreeGrafter"/>
</dbReference>
<reference evidence="4 5" key="1">
    <citation type="submission" date="2020-08" db="EMBL/GenBank/DDBJ databases">
        <title>Sequencing the genomes of 1000 actinobacteria strains.</title>
        <authorList>
            <person name="Klenk H.-P."/>
        </authorList>
    </citation>
    <scope>NUCLEOTIDE SEQUENCE [LARGE SCALE GENOMIC DNA]</scope>
    <source>
        <strain evidence="4 5">DSM 19081</strain>
    </source>
</reference>
<evidence type="ECO:0000259" key="3">
    <source>
        <dbReference type="Pfam" id="PF19040"/>
    </source>
</evidence>
<keyword evidence="1" id="KW-0472">Membrane</keyword>
<feature type="transmembrane region" description="Helical" evidence="1">
    <location>
        <begin position="194"/>
        <end position="212"/>
    </location>
</feature>
<feature type="transmembrane region" description="Helical" evidence="1">
    <location>
        <begin position="38"/>
        <end position="57"/>
    </location>
</feature>
<dbReference type="Pfam" id="PF01757">
    <property type="entry name" value="Acyl_transf_3"/>
    <property type="match status" value="1"/>
</dbReference>
<evidence type="ECO:0000256" key="1">
    <source>
        <dbReference type="SAM" id="Phobius"/>
    </source>
</evidence>